<dbReference type="InterPro" id="IPR006626">
    <property type="entry name" value="PbH1"/>
</dbReference>
<feature type="domain" description="Right handed beta helix" evidence="3">
    <location>
        <begin position="121"/>
        <end position="292"/>
    </location>
</feature>
<dbReference type="Pfam" id="PF13517">
    <property type="entry name" value="FG-GAP_3"/>
    <property type="match status" value="1"/>
</dbReference>
<name>A0A8J3Z5N1_9ACTN</name>
<feature type="chain" id="PRO_5039633922" description="Right handed beta helix domain-containing protein" evidence="2">
    <location>
        <begin position="29"/>
        <end position="599"/>
    </location>
</feature>
<dbReference type="EMBL" id="BOPG01000033">
    <property type="protein sequence ID" value="GIJ57794.1"/>
    <property type="molecule type" value="Genomic_DNA"/>
</dbReference>
<dbReference type="SUPFAM" id="SSF69318">
    <property type="entry name" value="Integrin alpha N-terminal domain"/>
    <property type="match status" value="1"/>
</dbReference>
<dbReference type="Pfam" id="PF13229">
    <property type="entry name" value="Beta_helix"/>
    <property type="match status" value="1"/>
</dbReference>
<keyword evidence="5" id="KW-1185">Reference proteome</keyword>
<dbReference type="Proteomes" id="UP000612585">
    <property type="component" value="Unassembled WGS sequence"/>
</dbReference>
<dbReference type="InterPro" id="IPR013517">
    <property type="entry name" value="FG-GAP"/>
</dbReference>
<evidence type="ECO:0000259" key="3">
    <source>
        <dbReference type="Pfam" id="PF13229"/>
    </source>
</evidence>
<dbReference type="AlphaFoldDB" id="A0A8J3Z5N1"/>
<comment type="caution">
    <text evidence="4">The sequence shown here is derived from an EMBL/GenBank/DDBJ whole genome shotgun (WGS) entry which is preliminary data.</text>
</comment>
<protein>
    <recommendedName>
        <fullName evidence="3">Right handed beta helix domain-containing protein</fullName>
    </recommendedName>
</protein>
<evidence type="ECO:0000313" key="4">
    <source>
        <dbReference type="EMBL" id="GIJ57794.1"/>
    </source>
</evidence>
<sequence length="599" mass="63133">MFNGGFRGRVRVMVVGTVLIGIAGVAPAGAEAASTTVRTKDELIAALGAAAAGDTVFVDGSVSINLTGTKAIRIPAGVTLASNRGENGALGALLYNDELDLGQSETWAQFVTTGSGARVTGLRLRGPDREIRDSAYQYDNSDGIKATDASDLLVDNNELYGWSHAAVSLTNSIEGLVRNNNIHHNRRTGLGYGVVLVNDASALVENNTFTQNRHAIAASGIRNQRYEARYNVVVDNAVGHSFDMHGENEALDDGSPYAGDVMHIKHNSFRSTAYPGFVVRGRPFTGAYVAGNCFAHSGSSAAVQQKNFTGNLSIGSNTYGTTTGSCHTSGRKVGWRMSSGGTATYAPLAGYTYDASEVGFGDFDGDGKTDVFRATGYRWYYSSGGTGRWVPGALSGLRLSQVRFGDFDDVPGTDVFTVSGDQWQFSSGGTGAWQPLATSSLPLESLRLADFDGDGRTDVFSMSGNQWRYSSGGRSGWANLNSAAVPLADLRFGDFDGDAKADIFSTTGSQWRFSSGGVGVWSPLATSGAAIGSLRFGDFDGDGKTDVFQTTGGQWQFSSAGRTSWTNLTRSACPLSALHVGGDFDGDGRADIFDGRCGE</sequence>
<gene>
    <name evidence="4" type="ORF">Vau01_053100</name>
</gene>
<dbReference type="SMART" id="SM00710">
    <property type="entry name" value="PbH1"/>
    <property type="match status" value="6"/>
</dbReference>
<reference evidence="4" key="1">
    <citation type="submission" date="2021-01" db="EMBL/GenBank/DDBJ databases">
        <title>Whole genome shotgun sequence of Virgisporangium aurantiacum NBRC 16421.</title>
        <authorList>
            <person name="Komaki H."/>
            <person name="Tamura T."/>
        </authorList>
    </citation>
    <scope>NUCLEOTIDE SEQUENCE</scope>
    <source>
        <strain evidence="4">NBRC 16421</strain>
    </source>
</reference>
<dbReference type="InterPro" id="IPR011050">
    <property type="entry name" value="Pectin_lyase_fold/virulence"/>
</dbReference>
<dbReference type="Gene3D" id="2.160.20.10">
    <property type="entry name" value="Single-stranded right-handed beta-helix, Pectin lyase-like"/>
    <property type="match status" value="1"/>
</dbReference>
<organism evidence="4 5">
    <name type="scientific">Virgisporangium aurantiacum</name>
    <dbReference type="NCBI Taxonomy" id="175570"/>
    <lineage>
        <taxon>Bacteria</taxon>
        <taxon>Bacillati</taxon>
        <taxon>Actinomycetota</taxon>
        <taxon>Actinomycetes</taxon>
        <taxon>Micromonosporales</taxon>
        <taxon>Micromonosporaceae</taxon>
        <taxon>Virgisporangium</taxon>
    </lineage>
</organism>
<proteinExistence type="predicted"/>
<dbReference type="InterPro" id="IPR039448">
    <property type="entry name" value="Beta_helix"/>
</dbReference>
<evidence type="ECO:0000313" key="5">
    <source>
        <dbReference type="Proteomes" id="UP000612585"/>
    </source>
</evidence>
<dbReference type="InterPro" id="IPR012334">
    <property type="entry name" value="Pectin_lyas_fold"/>
</dbReference>
<dbReference type="InterPro" id="IPR028994">
    <property type="entry name" value="Integrin_alpha_N"/>
</dbReference>
<dbReference type="PANTHER" id="PTHR46580">
    <property type="entry name" value="SENSOR KINASE-RELATED"/>
    <property type="match status" value="1"/>
</dbReference>
<dbReference type="SUPFAM" id="SSF51126">
    <property type="entry name" value="Pectin lyase-like"/>
    <property type="match status" value="1"/>
</dbReference>
<keyword evidence="1 2" id="KW-0732">Signal</keyword>
<feature type="signal peptide" evidence="2">
    <location>
        <begin position="1"/>
        <end position="28"/>
    </location>
</feature>
<evidence type="ECO:0000256" key="2">
    <source>
        <dbReference type="SAM" id="SignalP"/>
    </source>
</evidence>
<accession>A0A8J3Z5N1</accession>
<evidence type="ECO:0000256" key="1">
    <source>
        <dbReference type="ARBA" id="ARBA00022729"/>
    </source>
</evidence>